<comment type="function">
    <text evidence="2">Component of the 19S cap proteasome complex which acts as a regulatory subunit of the 26S proteasome, involved in the ATP-dependent degradation of ubiquitinated proteins.</text>
</comment>
<evidence type="ECO:0000313" key="7">
    <source>
        <dbReference type="Proteomes" id="UP000095023"/>
    </source>
</evidence>
<dbReference type="Pfam" id="PF10602">
    <property type="entry name" value="RPN7"/>
    <property type="match status" value="1"/>
</dbReference>
<gene>
    <name evidence="6" type="ORF">CANCADRAFT_84316</name>
</gene>
<reference evidence="7" key="1">
    <citation type="submission" date="2016-02" db="EMBL/GenBank/DDBJ databases">
        <title>Comparative genomics of biotechnologically important yeasts.</title>
        <authorList>
            <consortium name="DOE Joint Genome Institute"/>
            <person name="Riley R."/>
            <person name="Haridas S."/>
            <person name="Wolfe K.H."/>
            <person name="Lopes M.R."/>
            <person name="Hittinger C.T."/>
            <person name="Goker M."/>
            <person name="Salamov A."/>
            <person name="Wisecaver J."/>
            <person name="Long T.M."/>
            <person name="Aerts A.L."/>
            <person name="Barry K."/>
            <person name="Choi C."/>
            <person name="Clum A."/>
            <person name="Coughlan A.Y."/>
            <person name="Deshpande S."/>
            <person name="Douglass A.P."/>
            <person name="Hanson S.J."/>
            <person name="Klenk H.-P."/>
            <person name="Labutti K."/>
            <person name="Lapidus A."/>
            <person name="Lindquist E."/>
            <person name="Lipzen A."/>
            <person name="Meier-Kolthoff J.P."/>
            <person name="Ohm R.A."/>
            <person name="Otillar R.P."/>
            <person name="Pangilinan J."/>
            <person name="Peng Y."/>
            <person name="Rokas A."/>
            <person name="Rosa C.A."/>
            <person name="Scheuner C."/>
            <person name="Sibirny A.A."/>
            <person name="Slot J.C."/>
            <person name="Stielow J.B."/>
            <person name="Sun H."/>
            <person name="Kurtzman C.P."/>
            <person name="Blackwell M."/>
            <person name="Jeffries T.W."/>
            <person name="Grigoriev I.V."/>
        </authorList>
    </citation>
    <scope>NUCLEOTIDE SEQUENCE [LARGE SCALE GENOMIC DNA]</scope>
    <source>
        <strain evidence="7">NRRL Y-17796</strain>
    </source>
</reference>
<dbReference type="AlphaFoldDB" id="A0A1E4TKG8"/>
<dbReference type="GO" id="GO:0005634">
    <property type="term" value="C:nucleus"/>
    <property type="evidence" value="ECO:0007669"/>
    <property type="project" value="EnsemblFungi"/>
</dbReference>
<keyword evidence="7" id="KW-1185">Reference proteome</keyword>
<dbReference type="InterPro" id="IPR049549">
    <property type="entry name" value="RPN7_PSMD6_C"/>
</dbReference>
<evidence type="ECO:0000259" key="5">
    <source>
        <dbReference type="PROSITE" id="PS50250"/>
    </source>
</evidence>
<evidence type="ECO:0000256" key="4">
    <source>
        <dbReference type="SAM" id="Coils"/>
    </source>
</evidence>
<dbReference type="PROSITE" id="PS50250">
    <property type="entry name" value="PCI"/>
    <property type="match status" value="1"/>
</dbReference>
<dbReference type="InterPro" id="IPR036390">
    <property type="entry name" value="WH_DNA-bd_sf"/>
</dbReference>
<evidence type="ECO:0000256" key="3">
    <source>
        <dbReference type="ARBA" id="ARBA00093502"/>
    </source>
</evidence>
<protein>
    <recommendedName>
        <fullName evidence="5">PCI domain-containing protein</fullName>
    </recommendedName>
</protein>
<dbReference type="SUPFAM" id="SSF46785">
    <property type="entry name" value="Winged helix' DNA-binding domain"/>
    <property type="match status" value="1"/>
</dbReference>
<feature type="domain" description="PCI" evidence="5">
    <location>
        <begin position="199"/>
        <end position="371"/>
    </location>
</feature>
<sequence length="405" mass="45982">MTVEDATNDGLTGNVPDLRLSQLVFEVLNEQFSEEKRESARIELMDTIMANNMSGFWYYLHTTYPNLNVEWDEKKYEEMLSKAADVLADLETKIAEAEEADGEVEVARGWTKVGEFWARNGNKTRALETLRNAYEKTSGVGNQVDILLTIIRVGMLFDDKNLIRTELENAELLVDRGGDWDRRNRLKTYKGLYCISVRNFEEGAKLLIDSRSTFTSTEVCTYEHVVALTVLAGALTLERVELKTKVIDSPEVLQLIPTTPALEPLTSLTNSLYLCDYATFFKSLAQVEETFLTLHRDLVPHSAYYVREMRRKAYAQLLESYRALSLRSMADAFGVTVEFLDADLSKFIPNRQLNCVIDRVNGVVLTNRPDTKNAQYQALLKQGDILLTKLQKYGAAVRLSPAERV</sequence>
<feature type="coiled-coil region" evidence="4">
    <location>
        <begin position="73"/>
        <end position="100"/>
    </location>
</feature>
<dbReference type="InterPro" id="IPR000717">
    <property type="entry name" value="PCI_dom"/>
</dbReference>
<keyword evidence="4" id="KW-0175">Coiled coil</keyword>
<evidence type="ECO:0000256" key="2">
    <source>
        <dbReference type="ARBA" id="ARBA00093435"/>
    </source>
</evidence>
<dbReference type="GO" id="GO:0043161">
    <property type="term" value="P:proteasome-mediated ubiquitin-dependent protein catabolic process"/>
    <property type="evidence" value="ECO:0007669"/>
    <property type="project" value="EnsemblFungi"/>
</dbReference>
<comment type="subunit">
    <text evidence="3">The 26S proteasome is composed of a core protease, known as the 20S proteasome, capped at one or both ends by the 19S regulatory complex (RC). The RC is composed of at least 18 different subunits in two subcomplexes, the base and the lid, which form the portions proximal and distal to the 20S proteolytic core, respectively. Component of the lid subcomplex of the 19S RC.</text>
</comment>
<evidence type="ECO:0000256" key="1">
    <source>
        <dbReference type="ARBA" id="ARBA00022942"/>
    </source>
</evidence>
<dbReference type="PANTHER" id="PTHR14145:SF1">
    <property type="entry name" value="26S PROTEASOME NON-ATPASE REGULATORY SUBUNIT 6"/>
    <property type="match status" value="1"/>
</dbReference>
<dbReference type="SMART" id="SM00088">
    <property type="entry name" value="PINT"/>
    <property type="match status" value="1"/>
</dbReference>
<dbReference type="InterPro" id="IPR019585">
    <property type="entry name" value="Rpn7/CSN1"/>
</dbReference>
<dbReference type="EMBL" id="KV453841">
    <property type="protein sequence ID" value="ODV92251.1"/>
    <property type="molecule type" value="Genomic_DNA"/>
</dbReference>
<proteinExistence type="predicted"/>
<dbReference type="OrthoDB" id="1452at2759"/>
<keyword evidence="1" id="KW-0647">Proteasome</keyword>
<accession>A0A1E4TKG8</accession>
<dbReference type="Pfam" id="PF21154">
    <property type="entry name" value="RPN7_PSMD6_C"/>
    <property type="match status" value="1"/>
</dbReference>
<dbReference type="Proteomes" id="UP000095023">
    <property type="component" value="Unassembled WGS sequence"/>
</dbReference>
<dbReference type="Gene3D" id="1.25.40.570">
    <property type="match status" value="1"/>
</dbReference>
<dbReference type="InterPro" id="IPR045135">
    <property type="entry name" value="Rpn7_N"/>
</dbReference>
<organism evidence="6 7">
    <name type="scientific">Tortispora caseinolytica NRRL Y-17796</name>
    <dbReference type="NCBI Taxonomy" id="767744"/>
    <lineage>
        <taxon>Eukaryota</taxon>
        <taxon>Fungi</taxon>
        <taxon>Dikarya</taxon>
        <taxon>Ascomycota</taxon>
        <taxon>Saccharomycotina</taxon>
        <taxon>Trigonopsidomycetes</taxon>
        <taxon>Trigonopsidales</taxon>
        <taxon>Trigonopsidaceae</taxon>
        <taxon>Tortispora</taxon>
    </lineage>
</organism>
<dbReference type="GO" id="GO:0005198">
    <property type="term" value="F:structural molecule activity"/>
    <property type="evidence" value="ECO:0007669"/>
    <property type="project" value="EnsemblFungi"/>
</dbReference>
<evidence type="ECO:0000313" key="6">
    <source>
        <dbReference type="EMBL" id="ODV92251.1"/>
    </source>
</evidence>
<name>A0A1E4TKG8_9ASCO</name>
<dbReference type="GO" id="GO:0008541">
    <property type="term" value="C:proteasome regulatory particle, lid subcomplex"/>
    <property type="evidence" value="ECO:0007669"/>
    <property type="project" value="EnsemblFungi"/>
</dbReference>
<dbReference type="PANTHER" id="PTHR14145">
    <property type="entry name" value="26S PROTESOME SUBUNIT 6"/>
    <property type="match status" value="1"/>
</dbReference>
<dbReference type="FunFam" id="1.25.40.570:FF:000005">
    <property type="entry name" value="26S proteasome regulatory subunit N7"/>
    <property type="match status" value="1"/>
</dbReference>
<dbReference type="Pfam" id="PF01399">
    <property type="entry name" value="PCI"/>
    <property type="match status" value="1"/>
</dbReference>